<protein>
    <submittedName>
        <fullName evidence="4">TetR/AcrR family transcriptional regulator</fullName>
    </submittedName>
</protein>
<keyword evidence="5" id="KW-1185">Reference proteome</keyword>
<dbReference type="RefSeq" id="WP_379046721.1">
    <property type="nucleotide sequence ID" value="NZ_JBHSKW010000062.1"/>
</dbReference>
<dbReference type="Pfam" id="PF00440">
    <property type="entry name" value="TetR_N"/>
    <property type="match status" value="1"/>
</dbReference>
<dbReference type="InterPro" id="IPR050624">
    <property type="entry name" value="HTH-type_Tx_Regulator"/>
</dbReference>
<dbReference type="Proteomes" id="UP001597546">
    <property type="component" value="Unassembled WGS sequence"/>
</dbReference>
<dbReference type="PANTHER" id="PTHR43479">
    <property type="entry name" value="ACREF/ENVCD OPERON REPRESSOR-RELATED"/>
    <property type="match status" value="1"/>
</dbReference>
<accession>A0ABW5TQQ0</accession>
<evidence type="ECO:0000256" key="2">
    <source>
        <dbReference type="PROSITE-ProRule" id="PRU00335"/>
    </source>
</evidence>
<dbReference type="InterPro" id="IPR001647">
    <property type="entry name" value="HTH_TetR"/>
</dbReference>
<comment type="caution">
    <text evidence="4">The sequence shown here is derived from an EMBL/GenBank/DDBJ whole genome shotgun (WGS) entry which is preliminary data.</text>
</comment>
<evidence type="ECO:0000256" key="1">
    <source>
        <dbReference type="ARBA" id="ARBA00023125"/>
    </source>
</evidence>
<dbReference type="Gene3D" id="1.10.357.10">
    <property type="entry name" value="Tetracycline Repressor, domain 2"/>
    <property type="match status" value="1"/>
</dbReference>
<feature type="domain" description="HTH tetR-type" evidence="3">
    <location>
        <begin position="6"/>
        <end position="66"/>
    </location>
</feature>
<keyword evidence="1 2" id="KW-0238">DNA-binding</keyword>
<name>A0ABW5TQQ0_9SPHI</name>
<evidence type="ECO:0000313" key="5">
    <source>
        <dbReference type="Proteomes" id="UP001597546"/>
    </source>
</evidence>
<dbReference type="PROSITE" id="PS50977">
    <property type="entry name" value="HTH_TETR_2"/>
    <property type="match status" value="1"/>
</dbReference>
<evidence type="ECO:0000313" key="4">
    <source>
        <dbReference type="EMBL" id="MFD2731174.1"/>
    </source>
</evidence>
<feature type="DNA-binding region" description="H-T-H motif" evidence="2">
    <location>
        <begin position="29"/>
        <end position="48"/>
    </location>
</feature>
<evidence type="ECO:0000259" key="3">
    <source>
        <dbReference type="PROSITE" id="PS50977"/>
    </source>
</evidence>
<dbReference type="PRINTS" id="PR00455">
    <property type="entry name" value="HTHTETR"/>
</dbReference>
<reference evidence="5" key="1">
    <citation type="journal article" date="2019" name="Int. J. Syst. Evol. Microbiol.">
        <title>The Global Catalogue of Microorganisms (GCM) 10K type strain sequencing project: providing services to taxonomists for standard genome sequencing and annotation.</title>
        <authorList>
            <consortium name="The Broad Institute Genomics Platform"/>
            <consortium name="The Broad Institute Genome Sequencing Center for Infectious Disease"/>
            <person name="Wu L."/>
            <person name="Ma J."/>
        </authorList>
    </citation>
    <scope>NUCLEOTIDE SEQUENCE [LARGE SCALE GENOMIC DNA]</scope>
    <source>
        <strain evidence="5">KCTC 42456</strain>
    </source>
</reference>
<dbReference type="SUPFAM" id="SSF46689">
    <property type="entry name" value="Homeodomain-like"/>
    <property type="match status" value="1"/>
</dbReference>
<dbReference type="InterPro" id="IPR009057">
    <property type="entry name" value="Homeodomain-like_sf"/>
</dbReference>
<dbReference type="PANTHER" id="PTHR43479:SF11">
    <property type="entry name" value="ACREF_ENVCD OPERON REPRESSOR-RELATED"/>
    <property type="match status" value="1"/>
</dbReference>
<proteinExistence type="predicted"/>
<organism evidence="4 5">
    <name type="scientific">Pedobacter alpinus</name>
    <dbReference type="NCBI Taxonomy" id="1590643"/>
    <lineage>
        <taxon>Bacteria</taxon>
        <taxon>Pseudomonadati</taxon>
        <taxon>Bacteroidota</taxon>
        <taxon>Sphingobacteriia</taxon>
        <taxon>Sphingobacteriales</taxon>
        <taxon>Sphingobacteriaceae</taxon>
        <taxon>Pedobacter</taxon>
    </lineage>
</organism>
<dbReference type="EMBL" id="JBHULV010000016">
    <property type="protein sequence ID" value="MFD2731174.1"/>
    <property type="molecule type" value="Genomic_DNA"/>
</dbReference>
<gene>
    <name evidence="4" type="ORF">ACFSSE_05600</name>
</gene>
<sequence>MELKEIEMEDRILEKARELFFFFGIKSITMDDIAKHLGISKKTLYTHYKDKGEIVRLIMGGLLTEHVEEMLKVKENTKNAVEAVVLQSKILFTVFKDIKPNVFFEIEKHFPDLAGQFSEHRCNCMLDLIKQNLEKGKAEGFYREDLEVPFTAQVRLNQLVSAFDEKAYESVEFNLQHILDKITSFYLNAICNDKGKQLIPTYIK</sequence>